<proteinExistence type="predicted"/>
<evidence type="ECO:0000313" key="1">
    <source>
        <dbReference type="EMBL" id="KIM62693.1"/>
    </source>
</evidence>
<dbReference type="HOGENOM" id="CLU_2729334_0_0_1"/>
<protein>
    <submittedName>
        <fullName evidence="1">Uncharacterized protein</fullName>
    </submittedName>
</protein>
<reference evidence="2" key="2">
    <citation type="submission" date="2015-01" db="EMBL/GenBank/DDBJ databases">
        <title>Evolutionary Origins and Diversification of the Mycorrhizal Mutualists.</title>
        <authorList>
            <consortium name="DOE Joint Genome Institute"/>
            <consortium name="Mycorrhizal Genomics Consortium"/>
            <person name="Kohler A."/>
            <person name="Kuo A."/>
            <person name="Nagy L.G."/>
            <person name="Floudas D."/>
            <person name="Copeland A."/>
            <person name="Barry K.W."/>
            <person name="Cichocki N."/>
            <person name="Veneault-Fourrey C."/>
            <person name="LaButti K."/>
            <person name="Lindquist E.A."/>
            <person name="Lipzen A."/>
            <person name="Lundell T."/>
            <person name="Morin E."/>
            <person name="Murat C."/>
            <person name="Riley R."/>
            <person name="Ohm R."/>
            <person name="Sun H."/>
            <person name="Tunlid A."/>
            <person name="Henrissat B."/>
            <person name="Grigoriev I.V."/>
            <person name="Hibbett D.S."/>
            <person name="Martin F."/>
        </authorList>
    </citation>
    <scope>NUCLEOTIDE SEQUENCE [LARGE SCALE GENOMIC DNA]</scope>
    <source>
        <strain evidence="2">Foug A</strain>
    </source>
</reference>
<reference evidence="1 2" key="1">
    <citation type="submission" date="2014-04" db="EMBL/GenBank/DDBJ databases">
        <authorList>
            <consortium name="DOE Joint Genome Institute"/>
            <person name="Kuo A."/>
            <person name="Kohler A."/>
            <person name="Nagy L.G."/>
            <person name="Floudas D."/>
            <person name="Copeland A."/>
            <person name="Barry K.W."/>
            <person name="Cichocki N."/>
            <person name="Veneault-Fourrey C."/>
            <person name="LaButti K."/>
            <person name="Lindquist E.A."/>
            <person name="Lipzen A."/>
            <person name="Lundell T."/>
            <person name="Morin E."/>
            <person name="Murat C."/>
            <person name="Sun H."/>
            <person name="Tunlid A."/>
            <person name="Henrissat B."/>
            <person name="Grigoriev I.V."/>
            <person name="Hibbett D.S."/>
            <person name="Martin F."/>
            <person name="Nordberg H.P."/>
            <person name="Cantor M.N."/>
            <person name="Hua S.X."/>
        </authorList>
    </citation>
    <scope>NUCLEOTIDE SEQUENCE [LARGE SCALE GENOMIC DNA]</scope>
    <source>
        <strain evidence="1 2">Foug A</strain>
    </source>
</reference>
<accession>A0A0C2ZMA5</accession>
<dbReference type="InParanoid" id="A0A0C2ZMA5"/>
<keyword evidence="2" id="KW-1185">Reference proteome</keyword>
<dbReference type="Proteomes" id="UP000053989">
    <property type="component" value="Unassembled WGS sequence"/>
</dbReference>
<evidence type="ECO:0000313" key="2">
    <source>
        <dbReference type="Proteomes" id="UP000053989"/>
    </source>
</evidence>
<feature type="non-terminal residue" evidence="1">
    <location>
        <position position="1"/>
    </location>
</feature>
<sequence>ANVVNSFSIFEKVTYFLFGRFPAQNLEIGRFRDLRYEFPYKGMVVRIPGNRWQYALEFLWRHRRDLSNIHDY</sequence>
<dbReference type="AlphaFoldDB" id="A0A0C2ZMA5"/>
<gene>
    <name evidence="1" type="ORF">SCLCIDRAFT_788029</name>
</gene>
<name>A0A0C2ZMA5_9AGAM</name>
<dbReference type="EMBL" id="KN822040">
    <property type="protein sequence ID" value="KIM62693.1"/>
    <property type="molecule type" value="Genomic_DNA"/>
</dbReference>
<organism evidence="1 2">
    <name type="scientific">Scleroderma citrinum Foug A</name>
    <dbReference type="NCBI Taxonomy" id="1036808"/>
    <lineage>
        <taxon>Eukaryota</taxon>
        <taxon>Fungi</taxon>
        <taxon>Dikarya</taxon>
        <taxon>Basidiomycota</taxon>
        <taxon>Agaricomycotina</taxon>
        <taxon>Agaricomycetes</taxon>
        <taxon>Agaricomycetidae</taxon>
        <taxon>Boletales</taxon>
        <taxon>Sclerodermatineae</taxon>
        <taxon>Sclerodermataceae</taxon>
        <taxon>Scleroderma</taxon>
    </lineage>
</organism>